<keyword evidence="5 9" id="KW-0653">Protein transport</keyword>
<dbReference type="Pfam" id="PF00584">
    <property type="entry name" value="SecE"/>
    <property type="match status" value="1"/>
</dbReference>
<evidence type="ECO:0000256" key="5">
    <source>
        <dbReference type="ARBA" id="ARBA00022927"/>
    </source>
</evidence>
<evidence type="ECO:0000313" key="10">
    <source>
        <dbReference type="EMBL" id="HGE99024.1"/>
    </source>
</evidence>
<dbReference type="GO" id="GO:0008320">
    <property type="term" value="F:protein transmembrane transporter activity"/>
    <property type="evidence" value="ECO:0007669"/>
    <property type="project" value="UniProtKB-UniRule"/>
</dbReference>
<name>A0A7C3UPE2_UNCW3</name>
<dbReference type="InterPro" id="IPR038379">
    <property type="entry name" value="SecE_sf"/>
</dbReference>
<comment type="subcellular location">
    <subcellularLocation>
        <location evidence="9">Cell membrane</location>
        <topology evidence="9">Single-pass membrane protein</topology>
    </subcellularLocation>
    <subcellularLocation>
        <location evidence="1">Membrane</location>
    </subcellularLocation>
</comment>
<comment type="function">
    <text evidence="9">Essential subunit of the Sec protein translocation channel SecYEG. Clamps together the 2 halves of SecY. May contact the channel plug during translocation.</text>
</comment>
<feature type="transmembrane region" description="Helical" evidence="9">
    <location>
        <begin position="32"/>
        <end position="57"/>
    </location>
</feature>
<evidence type="ECO:0000256" key="9">
    <source>
        <dbReference type="HAMAP-Rule" id="MF_00422"/>
    </source>
</evidence>
<dbReference type="GO" id="GO:0065002">
    <property type="term" value="P:intracellular protein transmembrane transport"/>
    <property type="evidence" value="ECO:0007669"/>
    <property type="project" value="UniProtKB-UniRule"/>
</dbReference>
<sequence>MKIKEIIIRIQKYLREVVGELKKVTWTGRRELILTTIMVIILSAILSLFVGFFDFIFSGFLRLLLH</sequence>
<keyword evidence="4 9" id="KW-0812">Transmembrane</keyword>
<evidence type="ECO:0000256" key="1">
    <source>
        <dbReference type="ARBA" id="ARBA00004370"/>
    </source>
</evidence>
<evidence type="ECO:0000256" key="8">
    <source>
        <dbReference type="ARBA" id="ARBA00023136"/>
    </source>
</evidence>
<keyword evidence="7 9" id="KW-0811">Translocation</keyword>
<dbReference type="GO" id="GO:0009306">
    <property type="term" value="P:protein secretion"/>
    <property type="evidence" value="ECO:0007669"/>
    <property type="project" value="UniProtKB-UniRule"/>
</dbReference>
<dbReference type="HAMAP" id="MF_00422">
    <property type="entry name" value="SecE"/>
    <property type="match status" value="1"/>
</dbReference>
<organism evidence="10">
    <name type="scientific">candidate division WOR-3 bacterium</name>
    <dbReference type="NCBI Taxonomy" id="2052148"/>
    <lineage>
        <taxon>Bacteria</taxon>
        <taxon>Bacteria division WOR-3</taxon>
    </lineage>
</organism>
<gene>
    <name evidence="9 10" type="primary">secE</name>
    <name evidence="10" type="ORF">ENX07_03015</name>
</gene>
<dbReference type="GO" id="GO:0005886">
    <property type="term" value="C:plasma membrane"/>
    <property type="evidence" value="ECO:0007669"/>
    <property type="project" value="UniProtKB-SubCell"/>
</dbReference>
<comment type="caution">
    <text evidence="10">The sequence shown here is derived from an EMBL/GenBank/DDBJ whole genome shotgun (WGS) entry which is preliminary data.</text>
</comment>
<accession>A0A7C3UPE2</accession>
<evidence type="ECO:0000256" key="2">
    <source>
        <dbReference type="ARBA" id="ARBA00022448"/>
    </source>
</evidence>
<keyword evidence="3 9" id="KW-1003">Cell membrane</keyword>
<comment type="subunit">
    <text evidence="9">Component of the Sec protein translocase complex. Heterotrimer consisting of SecY, SecE and SecG subunits. The heterotrimers can form oligomers, although 1 heterotrimer is thought to be able to translocate proteins. Interacts with the ribosome. Interacts with SecDF, and other proteins may be involved. Interacts with SecA.</text>
</comment>
<reference evidence="10" key="1">
    <citation type="journal article" date="2020" name="mSystems">
        <title>Genome- and Community-Level Interaction Insights into Carbon Utilization and Element Cycling Functions of Hydrothermarchaeota in Hydrothermal Sediment.</title>
        <authorList>
            <person name="Zhou Z."/>
            <person name="Liu Y."/>
            <person name="Xu W."/>
            <person name="Pan J."/>
            <person name="Luo Z.H."/>
            <person name="Li M."/>
        </authorList>
    </citation>
    <scope>NUCLEOTIDE SEQUENCE [LARGE SCALE GENOMIC DNA]</scope>
    <source>
        <strain evidence="10">SpSt-906</strain>
    </source>
</reference>
<comment type="similarity">
    <text evidence="9">Belongs to the SecE/SEC61-gamma family.</text>
</comment>
<dbReference type="NCBIfam" id="TIGR00964">
    <property type="entry name" value="secE_bact"/>
    <property type="match status" value="1"/>
</dbReference>
<dbReference type="AlphaFoldDB" id="A0A7C3UPE2"/>
<dbReference type="PANTHER" id="PTHR33910:SF1">
    <property type="entry name" value="PROTEIN TRANSLOCASE SUBUNIT SECE"/>
    <property type="match status" value="1"/>
</dbReference>
<dbReference type="EMBL" id="DTMQ01000017">
    <property type="protein sequence ID" value="HGE99024.1"/>
    <property type="molecule type" value="Genomic_DNA"/>
</dbReference>
<evidence type="ECO:0000256" key="7">
    <source>
        <dbReference type="ARBA" id="ARBA00023010"/>
    </source>
</evidence>
<dbReference type="InterPro" id="IPR001901">
    <property type="entry name" value="Translocase_SecE/Sec61-g"/>
</dbReference>
<evidence type="ECO:0000256" key="3">
    <source>
        <dbReference type="ARBA" id="ARBA00022475"/>
    </source>
</evidence>
<evidence type="ECO:0000256" key="6">
    <source>
        <dbReference type="ARBA" id="ARBA00022989"/>
    </source>
</evidence>
<dbReference type="PANTHER" id="PTHR33910">
    <property type="entry name" value="PROTEIN TRANSLOCASE SUBUNIT SECE"/>
    <property type="match status" value="1"/>
</dbReference>
<keyword evidence="6 9" id="KW-1133">Transmembrane helix</keyword>
<evidence type="ECO:0000256" key="4">
    <source>
        <dbReference type="ARBA" id="ARBA00022692"/>
    </source>
</evidence>
<keyword evidence="8 9" id="KW-0472">Membrane</keyword>
<proteinExistence type="inferred from homology"/>
<dbReference type="InterPro" id="IPR005807">
    <property type="entry name" value="SecE_bac"/>
</dbReference>
<protein>
    <recommendedName>
        <fullName evidence="9">Protein translocase subunit SecE</fullName>
    </recommendedName>
</protein>
<dbReference type="GO" id="GO:0043952">
    <property type="term" value="P:protein transport by the Sec complex"/>
    <property type="evidence" value="ECO:0007669"/>
    <property type="project" value="UniProtKB-UniRule"/>
</dbReference>
<keyword evidence="2 9" id="KW-0813">Transport</keyword>
<dbReference type="GO" id="GO:0006605">
    <property type="term" value="P:protein targeting"/>
    <property type="evidence" value="ECO:0007669"/>
    <property type="project" value="UniProtKB-UniRule"/>
</dbReference>
<dbReference type="Gene3D" id="1.20.5.1030">
    <property type="entry name" value="Preprotein translocase secy subunit"/>
    <property type="match status" value="1"/>
</dbReference>